<organism evidence="9 10">
    <name type="scientific">Choiromyces venosus 120613-1</name>
    <dbReference type="NCBI Taxonomy" id="1336337"/>
    <lineage>
        <taxon>Eukaryota</taxon>
        <taxon>Fungi</taxon>
        <taxon>Dikarya</taxon>
        <taxon>Ascomycota</taxon>
        <taxon>Pezizomycotina</taxon>
        <taxon>Pezizomycetes</taxon>
        <taxon>Pezizales</taxon>
        <taxon>Tuberaceae</taxon>
        <taxon>Choiromyces</taxon>
    </lineage>
</organism>
<feature type="region of interest" description="Disordered" evidence="7">
    <location>
        <begin position="806"/>
        <end position="829"/>
    </location>
</feature>
<dbReference type="OrthoDB" id="103819at2759"/>
<dbReference type="Proteomes" id="UP000276215">
    <property type="component" value="Unassembled WGS sequence"/>
</dbReference>
<evidence type="ECO:0000256" key="6">
    <source>
        <dbReference type="ARBA" id="ARBA00023242"/>
    </source>
</evidence>
<evidence type="ECO:0000256" key="4">
    <source>
        <dbReference type="ARBA" id="ARBA00023125"/>
    </source>
</evidence>
<dbReference type="SMART" id="SM00906">
    <property type="entry name" value="Fungal_trans"/>
    <property type="match status" value="1"/>
</dbReference>
<dbReference type="GO" id="GO:0005634">
    <property type="term" value="C:nucleus"/>
    <property type="evidence" value="ECO:0007669"/>
    <property type="project" value="UniProtKB-SubCell"/>
</dbReference>
<evidence type="ECO:0000256" key="7">
    <source>
        <dbReference type="SAM" id="MobiDB-lite"/>
    </source>
</evidence>
<feature type="compositionally biased region" description="Polar residues" evidence="7">
    <location>
        <begin position="1"/>
        <end position="13"/>
    </location>
</feature>
<dbReference type="InterPro" id="IPR001138">
    <property type="entry name" value="Zn2Cys6_DnaBD"/>
</dbReference>
<dbReference type="CDD" id="cd12148">
    <property type="entry name" value="fungal_TF_MHR"/>
    <property type="match status" value="1"/>
</dbReference>
<proteinExistence type="predicted"/>
<dbReference type="GO" id="GO:0006351">
    <property type="term" value="P:DNA-templated transcription"/>
    <property type="evidence" value="ECO:0007669"/>
    <property type="project" value="InterPro"/>
</dbReference>
<feature type="region of interest" description="Disordered" evidence="7">
    <location>
        <begin position="174"/>
        <end position="205"/>
    </location>
</feature>
<evidence type="ECO:0000313" key="10">
    <source>
        <dbReference type="Proteomes" id="UP000276215"/>
    </source>
</evidence>
<dbReference type="InterPro" id="IPR007219">
    <property type="entry name" value="XnlR_reg_dom"/>
</dbReference>
<accession>A0A3N4JIN2</accession>
<dbReference type="GO" id="GO:0008270">
    <property type="term" value="F:zinc ion binding"/>
    <property type="evidence" value="ECO:0007669"/>
    <property type="project" value="InterPro"/>
</dbReference>
<dbReference type="SUPFAM" id="SSF57701">
    <property type="entry name" value="Zn2/Cys6 DNA-binding domain"/>
    <property type="match status" value="1"/>
</dbReference>
<feature type="region of interest" description="Disordered" evidence="7">
    <location>
        <begin position="123"/>
        <end position="146"/>
    </location>
</feature>
<dbReference type="AlphaFoldDB" id="A0A3N4JIN2"/>
<reference evidence="9 10" key="1">
    <citation type="journal article" date="2018" name="Nat. Ecol. Evol.">
        <title>Pezizomycetes genomes reveal the molecular basis of ectomycorrhizal truffle lifestyle.</title>
        <authorList>
            <person name="Murat C."/>
            <person name="Payen T."/>
            <person name="Noel B."/>
            <person name="Kuo A."/>
            <person name="Morin E."/>
            <person name="Chen J."/>
            <person name="Kohler A."/>
            <person name="Krizsan K."/>
            <person name="Balestrini R."/>
            <person name="Da Silva C."/>
            <person name="Montanini B."/>
            <person name="Hainaut M."/>
            <person name="Levati E."/>
            <person name="Barry K.W."/>
            <person name="Belfiori B."/>
            <person name="Cichocki N."/>
            <person name="Clum A."/>
            <person name="Dockter R.B."/>
            <person name="Fauchery L."/>
            <person name="Guy J."/>
            <person name="Iotti M."/>
            <person name="Le Tacon F."/>
            <person name="Lindquist E.A."/>
            <person name="Lipzen A."/>
            <person name="Malagnac F."/>
            <person name="Mello A."/>
            <person name="Molinier V."/>
            <person name="Miyauchi S."/>
            <person name="Poulain J."/>
            <person name="Riccioni C."/>
            <person name="Rubini A."/>
            <person name="Sitrit Y."/>
            <person name="Splivallo R."/>
            <person name="Traeger S."/>
            <person name="Wang M."/>
            <person name="Zifcakova L."/>
            <person name="Wipf D."/>
            <person name="Zambonelli A."/>
            <person name="Paolocci F."/>
            <person name="Nowrousian M."/>
            <person name="Ottonello S."/>
            <person name="Baldrian P."/>
            <person name="Spatafora J.W."/>
            <person name="Henrissat B."/>
            <person name="Nagy L.G."/>
            <person name="Aury J.M."/>
            <person name="Wincker P."/>
            <person name="Grigoriev I.V."/>
            <person name="Bonfante P."/>
            <person name="Martin F.M."/>
        </authorList>
    </citation>
    <scope>NUCLEOTIDE SEQUENCE [LARGE SCALE GENOMIC DNA]</scope>
    <source>
        <strain evidence="9 10">120613-1</strain>
    </source>
</reference>
<dbReference type="InterPro" id="IPR050987">
    <property type="entry name" value="AtrR-like"/>
</dbReference>
<evidence type="ECO:0000256" key="2">
    <source>
        <dbReference type="ARBA" id="ARBA00022723"/>
    </source>
</evidence>
<dbReference type="SMART" id="SM00066">
    <property type="entry name" value="GAL4"/>
    <property type="match status" value="1"/>
</dbReference>
<gene>
    <name evidence="9" type="ORF">L873DRAFT_1811696</name>
</gene>
<dbReference type="GO" id="GO:0003677">
    <property type="term" value="F:DNA binding"/>
    <property type="evidence" value="ECO:0007669"/>
    <property type="project" value="UniProtKB-KW"/>
</dbReference>
<evidence type="ECO:0000313" key="9">
    <source>
        <dbReference type="EMBL" id="RPA96270.1"/>
    </source>
</evidence>
<feature type="compositionally biased region" description="Low complexity" evidence="7">
    <location>
        <begin position="770"/>
        <end position="779"/>
    </location>
</feature>
<dbReference type="PROSITE" id="PS50048">
    <property type="entry name" value="ZN2_CY6_FUNGAL_2"/>
    <property type="match status" value="1"/>
</dbReference>
<dbReference type="Pfam" id="PF04082">
    <property type="entry name" value="Fungal_trans"/>
    <property type="match status" value="1"/>
</dbReference>
<feature type="region of interest" description="Disordered" evidence="7">
    <location>
        <begin position="751"/>
        <end position="783"/>
    </location>
</feature>
<feature type="compositionally biased region" description="Polar residues" evidence="7">
    <location>
        <begin position="123"/>
        <end position="140"/>
    </location>
</feature>
<dbReference type="PANTHER" id="PTHR46910">
    <property type="entry name" value="TRANSCRIPTION FACTOR PDR1"/>
    <property type="match status" value="1"/>
</dbReference>
<keyword evidence="5" id="KW-0804">Transcription</keyword>
<dbReference type="PANTHER" id="PTHR46910:SF37">
    <property type="entry name" value="ZN(II)2CYS6 TRANSCRIPTION FACTOR (EUROFUNG)"/>
    <property type="match status" value="1"/>
</dbReference>
<dbReference type="GO" id="GO:0000981">
    <property type="term" value="F:DNA-binding transcription factor activity, RNA polymerase II-specific"/>
    <property type="evidence" value="ECO:0007669"/>
    <property type="project" value="InterPro"/>
</dbReference>
<feature type="compositionally biased region" description="Low complexity" evidence="7">
    <location>
        <begin position="181"/>
        <end position="191"/>
    </location>
</feature>
<evidence type="ECO:0000259" key="8">
    <source>
        <dbReference type="PROSITE" id="PS50048"/>
    </source>
</evidence>
<feature type="compositionally biased region" description="Basic and acidic residues" evidence="7">
    <location>
        <begin position="14"/>
        <end position="26"/>
    </location>
</feature>
<dbReference type="CDD" id="cd00067">
    <property type="entry name" value="GAL4"/>
    <property type="match status" value="1"/>
</dbReference>
<evidence type="ECO:0000256" key="3">
    <source>
        <dbReference type="ARBA" id="ARBA00023015"/>
    </source>
</evidence>
<evidence type="ECO:0000256" key="1">
    <source>
        <dbReference type="ARBA" id="ARBA00004123"/>
    </source>
</evidence>
<keyword evidence="10" id="KW-1185">Reference proteome</keyword>
<evidence type="ECO:0000256" key="5">
    <source>
        <dbReference type="ARBA" id="ARBA00023163"/>
    </source>
</evidence>
<dbReference type="InterPro" id="IPR036864">
    <property type="entry name" value="Zn2-C6_fun-type_DNA-bd_sf"/>
</dbReference>
<keyword evidence="4" id="KW-0238">DNA-binding</keyword>
<comment type="subcellular location">
    <subcellularLocation>
        <location evidence="1">Nucleus</location>
    </subcellularLocation>
</comment>
<feature type="domain" description="Zn(2)-C6 fungal-type" evidence="8">
    <location>
        <begin position="31"/>
        <end position="61"/>
    </location>
</feature>
<feature type="region of interest" description="Disordered" evidence="7">
    <location>
        <begin position="680"/>
        <end position="723"/>
    </location>
</feature>
<feature type="region of interest" description="Disordered" evidence="7">
    <location>
        <begin position="1"/>
        <end position="30"/>
    </location>
</feature>
<protein>
    <recommendedName>
        <fullName evidence="8">Zn(2)-C6 fungal-type domain-containing protein</fullName>
    </recommendedName>
</protein>
<dbReference type="EMBL" id="ML120416">
    <property type="protein sequence ID" value="RPA96270.1"/>
    <property type="molecule type" value="Genomic_DNA"/>
</dbReference>
<dbReference type="Pfam" id="PF00172">
    <property type="entry name" value="Zn_clus"/>
    <property type="match status" value="1"/>
</dbReference>
<dbReference type="PROSITE" id="PS00463">
    <property type="entry name" value="ZN2_CY6_FUNGAL_1"/>
    <property type="match status" value="1"/>
</dbReference>
<sequence length="876" mass="97592">MSLSPQPRNSNNLHQDDSSGQGERHSTRNPACDLCREKKVRCGREKPTCQNCRSWKTACTYSERQKRDNEASRNAHRFEEVHDRLDRIETTMARLVAALESSNLTSTPPPAFNTKTVISSNRSQLQYGPGTPQTPQSNSGGPPATTYKIPVRREIQYLGPSSLMTLSSEAGSLAEEQLRFSSPHPSSEASSGVHHRRGTSASTRMSVDGNIGASVESMLSQPEQAETVGALRKLSTISTNVATWFPYYGHKELRMGAGGANMGIPPREIAEDLVAEYFKTVHVWFPIFEQTRFKEDMNRFYEGDKRLNEDRAWLVCFNNVMLFGMFNKSTSREDIDASMGRNFFLNAWAAIDDLEVFMAPKLRNVQALMTGAVIAVEISRPGLCWSLMSGAARLATAIGLHRRPPSPCPFSKVELEERKAIFWNVYILDKCLSLTFGRSTCLPDFDCDAEMPEDDGKEVYFPNFIALIKLAKIQSNIYMRLYSAAAARQETAEKEKAILELDLELRAWWTQSRTILDTAGGPDPAMNKGVPAAPLDIFSKLELKFSYLCSLTLVHRMARPDMTIWAQSDNLCLESARDSIRTINEVVECNLDVANSGMIIWLFQYYPFTSFFILFSAVIRNPTAATSKTVDFQLMKNLVSYLSRMQEKSEGAAKLLQIASAFTHVAGTFLKNYGKLELEREHAGKRKRTTAEEMPGVSPPPHQHQHQHHSAAEEGWLGPGGRDNTRIFREGYGKGLYTTTAFPADSVEQVFPVQHHPPPPPSMHSHSHSHSNSTTESPPLGLEDLPEVNLHAANFLRWPAPDGMSYEPSAPSSSYPEHAFSSVPQSGSAPAGGAVAFDLDLEALMAEPEGFQMQMEQAAMRGPLDFDWFSWDGQFS</sequence>
<keyword evidence="2" id="KW-0479">Metal-binding</keyword>
<keyword evidence="6" id="KW-0539">Nucleus</keyword>
<keyword evidence="3" id="KW-0805">Transcription regulation</keyword>
<feature type="compositionally biased region" description="Low complexity" evidence="7">
    <location>
        <begin position="806"/>
        <end position="817"/>
    </location>
</feature>
<name>A0A3N4JIN2_9PEZI</name>
<dbReference type="Gene3D" id="4.10.240.10">
    <property type="entry name" value="Zn(2)-C6 fungal-type DNA-binding domain"/>
    <property type="match status" value="1"/>
</dbReference>